<keyword evidence="1" id="KW-0472">Membrane</keyword>
<dbReference type="EMBL" id="SVBY01000003">
    <property type="protein sequence ID" value="MBE6091676.1"/>
    <property type="molecule type" value="Genomic_DNA"/>
</dbReference>
<feature type="transmembrane region" description="Helical" evidence="1">
    <location>
        <begin position="244"/>
        <end position="263"/>
    </location>
</feature>
<name>A0A927WGY8_SELRU</name>
<dbReference type="Gene3D" id="3.90.550.10">
    <property type="entry name" value="Spore Coat Polysaccharide Biosynthesis Protein SpsA, Chain A"/>
    <property type="match status" value="1"/>
</dbReference>
<gene>
    <name evidence="3" type="ORF">E7201_00635</name>
</gene>
<dbReference type="Proteomes" id="UP000761380">
    <property type="component" value="Unassembled WGS sequence"/>
</dbReference>
<evidence type="ECO:0000256" key="1">
    <source>
        <dbReference type="SAM" id="Phobius"/>
    </source>
</evidence>
<reference evidence="3" key="1">
    <citation type="submission" date="2019-04" db="EMBL/GenBank/DDBJ databases">
        <title>Evolution of Biomass-Degrading Anaerobic Consortia Revealed by Metagenomics.</title>
        <authorList>
            <person name="Peng X."/>
        </authorList>
    </citation>
    <scope>NUCLEOTIDE SEQUENCE</scope>
    <source>
        <strain evidence="3">SIG240</strain>
    </source>
</reference>
<accession>A0A927WGY8</accession>
<dbReference type="PANTHER" id="PTHR22916">
    <property type="entry name" value="GLYCOSYLTRANSFERASE"/>
    <property type="match status" value="1"/>
</dbReference>
<keyword evidence="1" id="KW-1133">Transmembrane helix</keyword>
<dbReference type="InterPro" id="IPR029044">
    <property type="entry name" value="Nucleotide-diphossugar_trans"/>
</dbReference>
<organism evidence="3 4">
    <name type="scientific">Selenomonas ruminantium</name>
    <dbReference type="NCBI Taxonomy" id="971"/>
    <lineage>
        <taxon>Bacteria</taxon>
        <taxon>Bacillati</taxon>
        <taxon>Bacillota</taxon>
        <taxon>Negativicutes</taxon>
        <taxon>Selenomonadales</taxon>
        <taxon>Selenomonadaceae</taxon>
        <taxon>Selenomonas</taxon>
    </lineage>
</organism>
<comment type="caution">
    <text evidence="3">The sequence shown here is derived from an EMBL/GenBank/DDBJ whole genome shotgun (WGS) entry which is preliminary data.</text>
</comment>
<dbReference type="CDD" id="cd00761">
    <property type="entry name" value="Glyco_tranf_GTA_type"/>
    <property type="match status" value="1"/>
</dbReference>
<sequence length="269" mass="31048">MLSCEKINVENRKIIPVSVIVPCYNASNTVERAYDSVANQSVLPMEIIFVDDASADNNSTVNIIEKIKNNNNQCDVILIQQKDNKGPASARNIGWSFAKGDYVAFLDADDIWDEDKLLIQYSIMKKYNDVELSCHDIANIKNKHRNNFNGGFHDIKRIKELFKHTIFTSSVMIKNSSKRFDESQKLSEDFLLWIEILGNRGIYIDGVFAYNFKKMYGENGLSGKLWGMEKYELIALYKLWKRSLINPFIYILAAVFSVFKYMLRVLHVK</sequence>
<proteinExistence type="predicted"/>
<dbReference type="InterPro" id="IPR001173">
    <property type="entry name" value="Glyco_trans_2-like"/>
</dbReference>
<dbReference type="SUPFAM" id="SSF53448">
    <property type="entry name" value="Nucleotide-diphospho-sugar transferases"/>
    <property type="match status" value="1"/>
</dbReference>
<evidence type="ECO:0000313" key="4">
    <source>
        <dbReference type="Proteomes" id="UP000761380"/>
    </source>
</evidence>
<dbReference type="GO" id="GO:0016758">
    <property type="term" value="F:hexosyltransferase activity"/>
    <property type="evidence" value="ECO:0007669"/>
    <property type="project" value="UniProtKB-ARBA"/>
</dbReference>
<feature type="domain" description="Glycosyltransferase 2-like" evidence="2">
    <location>
        <begin position="18"/>
        <end position="148"/>
    </location>
</feature>
<dbReference type="AlphaFoldDB" id="A0A927WGY8"/>
<evidence type="ECO:0000313" key="3">
    <source>
        <dbReference type="EMBL" id="MBE6091676.1"/>
    </source>
</evidence>
<dbReference type="PANTHER" id="PTHR22916:SF3">
    <property type="entry name" value="UDP-GLCNAC:BETAGAL BETA-1,3-N-ACETYLGLUCOSAMINYLTRANSFERASE-LIKE PROTEIN 1"/>
    <property type="match status" value="1"/>
</dbReference>
<keyword evidence="1" id="KW-0812">Transmembrane</keyword>
<dbReference type="Pfam" id="PF00535">
    <property type="entry name" value="Glycos_transf_2"/>
    <property type="match status" value="1"/>
</dbReference>
<evidence type="ECO:0000259" key="2">
    <source>
        <dbReference type="Pfam" id="PF00535"/>
    </source>
</evidence>
<protein>
    <submittedName>
        <fullName evidence="3">Glycosyltransferase family 2 protein</fullName>
    </submittedName>
</protein>